<evidence type="ECO:0000256" key="1">
    <source>
        <dbReference type="SAM" id="SignalP"/>
    </source>
</evidence>
<proteinExistence type="predicted"/>
<dbReference type="Proteomes" id="UP000027222">
    <property type="component" value="Unassembled WGS sequence"/>
</dbReference>
<keyword evidence="3" id="KW-1185">Reference proteome</keyword>
<name>A0A067T5X4_GALM3</name>
<accession>A0A067T5X4</accession>
<dbReference type="EMBL" id="KL142383">
    <property type="protein sequence ID" value="KDR74403.1"/>
    <property type="molecule type" value="Genomic_DNA"/>
</dbReference>
<sequence length="62" mass="6927">MPEDKLLARSALVLALAYGPGAAIPWRRKAAVEDRRMFVMRAAVDDQPAMTATILYHIWETA</sequence>
<dbReference type="AlphaFoldDB" id="A0A067T5X4"/>
<evidence type="ECO:0000313" key="3">
    <source>
        <dbReference type="Proteomes" id="UP000027222"/>
    </source>
</evidence>
<keyword evidence="1" id="KW-0732">Signal</keyword>
<dbReference type="HOGENOM" id="CLU_2904331_0_0_1"/>
<protein>
    <submittedName>
        <fullName evidence="2">Uncharacterized protein</fullName>
    </submittedName>
</protein>
<feature type="chain" id="PRO_5001648909" evidence="1">
    <location>
        <begin position="24"/>
        <end position="62"/>
    </location>
</feature>
<organism evidence="2 3">
    <name type="scientific">Galerina marginata (strain CBS 339.88)</name>
    <dbReference type="NCBI Taxonomy" id="685588"/>
    <lineage>
        <taxon>Eukaryota</taxon>
        <taxon>Fungi</taxon>
        <taxon>Dikarya</taxon>
        <taxon>Basidiomycota</taxon>
        <taxon>Agaricomycotina</taxon>
        <taxon>Agaricomycetes</taxon>
        <taxon>Agaricomycetidae</taxon>
        <taxon>Agaricales</taxon>
        <taxon>Agaricineae</taxon>
        <taxon>Strophariaceae</taxon>
        <taxon>Galerina</taxon>
    </lineage>
</organism>
<reference evidence="3" key="1">
    <citation type="journal article" date="2014" name="Proc. Natl. Acad. Sci. U.S.A.">
        <title>Extensive sampling of basidiomycete genomes demonstrates inadequacy of the white-rot/brown-rot paradigm for wood decay fungi.</title>
        <authorList>
            <person name="Riley R."/>
            <person name="Salamov A.A."/>
            <person name="Brown D.W."/>
            <person name="Nagy L.G."/>
            <person name="Floudas D."/>
            <person name="Held B.W."/>
            <person name="Levasseur A."/>
            <person name="Lombard V."/>
            <person name="Morin E."/>
            <person name="Otillar R."/>
            <person name="Lindquist E.A."/>
            <person name="Sun H."/>
            <person name="LaButti K.M."/>
            <person name="Schmutz J."/>
            <person name="Jabbour D."/>
            <person name="Luo H."/>
            <person name="Baker S.E."/>
            <person name="Pisabarro A.G."/>
            <person name="Walton J.D."/>
            <person name="Blanchette R.A."/>
            <person name="Henrissat B."/>
            <person name="Martin F."/>
            <person name="Cullen D."/>
            <person name="Hibbett D.S."/>
            <person name="Grigoriev I.V."/>
        </authorList>
    </citation>
    <scope>NUCLEOTIDE SEQUENCE [LARGE SCALE GENOMIC DNA]</scope>
    <source>
        <strain evidence="3">CBS 339.88</strain>
    </source>
</reference>
<feature type="signal peptide" evidence="1">
    <location>
        <begin position="1"/>
        <end position="23"/>
    </location>
</feature>
<gene>
    <name evidence="2" type="ORF">GALMADRAFT_141445</name>
</gene>
<evidence type="ECO:0000313" key="2">
    <source>
        <dbReference type="EMBL" id="KDR74403.1"/>
    </source>
</evidence>